<evidence type="ECO:0008006" key="3">
    <source>
        <dbReference type="Google" id="ProtNLM"/>
    </source>
</evidence>
<gene>
    <name evidence="1" type="ORF">NESM_000286100</name>
</gene>
<dbReference type="GO" id="GO:0005634">
    <property type="term" value="C:nucleus"/>
    <property type="evidence" value="ECO:0007669"/>
    <property type="project" value="TreeGrafter"/>
</dbReference>
<dbReference type="Proteomes" id="UP001430356">
    <property type="component" value="Unassembled WGS sequence"/>
</dbReference>
<organism evidence="1 2">
    <name type="scientific">Novymonas esmeraldas</name>
    <dbReference type="NCBI Taxonomy" id="1808958"/>
    <lineage>
        <taxon>Eukaryota</taxon>
        <taxon>Discoba</taxon>
        <taxon>Euglenozoa</taxon>
        <taxon>Kinetoplastea</taxon>
        <taxon>Metakinetoplastina</taxon>
        <taxon>Trypanosomatida</taxon>
        <taxon>Trypanosomatidae</taxon>
        <taxon>Novymonas</taxon>
    </lineage>
</organism>
<sequence length="218" mass="23546">MQWQQQQQQQQQPLSGVPPHVGGGGTAPLFGVIVPGCPVVTDIASVDAGRWTVCLGVAPESFVVFLTMSEPLPLGFGVGLFLAREDTMSFQYIGALTRQRASTIITVSSAFLDAARPIRVVLGLALEREAELENLGLTQEQPLQQVQAATKLAIAERILEDLYGFVVSYARSLTAGGNGITDISSVDPGDYVVMPTSFVDKWRARVHTKISKDNAFWV</sequence>
<dbReference type="PANTHER" id="PTHR12925">
    <property type="entry name" value="HIKESHI FAMILY MEMBER"/>
    <property type="match status" value="1"/>
</dbReference>
<evidence type="ECO:0000313" key="1">
    <source>
        <dbReference type="EMBL" id="KAK7202165.1"/>
    </source>
</evidence>
<accession>A0AAW0F6G9</accession>
<dbReference type="GO" id="GO:0061608">
    <property type="term" value="F:nuclear import signal receptor activity"/>
    <property type="evidence" value="ECO:0007669"/>
    <property type="project" value="TreeGrafter"/>
</dbReference>
<dbReference type="GO" id="GO:0006606">
    <property type="term" value="P:protein import into nucleus"/>
    <property type="evidence" value="ECO:0007669"/>
    <property type="project" value="TreeGrafter"/>
</dbReference>
<proteinExistence type="predicted"/>
<evidence type="ECO:0000313" key="2">
    <source>
        <dbReference type="Proteomes" id="UP001430356"/>
    </source>
</evidence>
<reference evidence="1 2" key="1">
    <citation type="journal article" date="2021" name="MBio">
        <title>A New Model Trypanosomatid, Novymonas esmeraldas: Genomic Perception of Its 'Candidatus Pandoraea novymonadis' Endosymbiont.</title>
        <authorList>
            <person name="Zakharova A."/>
            <person name="Saura A."/>
            <person name="Butenko A."/>
            <person name="Podesvova L."/>
            <person name="Warmusova S."/>
            <person name="Kostygov A.Y."/>
            <person name="Nenarokova A."/>
            <person name="Lukes J."/>
            <person name="Opperdoes F.R."/>
            <person name="Yurchenko V."/>
        </authorList>
    </citation>
    <scope>NUCLEOTIDE SEQUENCE [LARGE SCALE GENOMIC DNA]</scope>
    <source>
        <strain evidence="1 2">E262AT.01</strain>
    </source>
</reference>
<protein>
    <recommendedName>
        <fullName evidence="3">Hikeshi-like domain-containing protein</fullName>
    </recommendedName>
</protein>
<dbReference type="GO" id="GO:0005829">
    <property type="term" value="C:cytosol"/>
    <property type="evidence" value="ECO:0007669"/>
    <property type="project" value="TreeGrafter"/>
</dbReference>
<comment type="caution">
    <text evidence="1">The sequence shown here is derived from an EMBL/GenBank/DDBJ whole genome shotgun (WGS) entry which is preliminary data.</text>
</comment>
<keyword evidence="2" id="KW-1185">Reference proteome</keyword>
<name>A0AAW0F6G9_9TRYP</name>
<dbReference type="EMBL" id="JAECZO010000026">
    <property type="protein sequence ID" value="KAK7202165.1"/>
    <property type="molecule type" value="Genomic_DNA"/>
</dbReference>
<dbReference type="AlphaFoldDB" id="A0AAW0F6G9"/>
<dbReference type="InterPro" id="IPR031318">
    <property type="entry name" value="OPI10"/>
</dbReference>
<dbReference type="PANTHER" id="PTHR12925:SF0">
    <property type="entry name" value="PROTEIN HIKESHI"/>
    <property type="match status" value="1"/>
</dbReference>